<reference evidence="4 5" key="1">
    <citation type="submission" date="2021-03" db="EMBL/GenBank/DDBJ databases">
        <authorList>
            <person name="Kanchanasin P."/>
            <person name="Saeng-In P."/>
            <person name="Phongsopitanun W."/>
            <person name="Yuki M."/>
            <person name="Kudo T."/>
            <person name="Ohkuma M."/>
            <person name="Tanasupawat S."/>
        </authorList>
    </citation>
    <scope>NUCLEOTIDE SEQUENCE [LARGE SCALE GENOMIC DNA]</scope>
    <source>
        <strain evidence="4 5">L46</strain>
    </source>
</reference>
<protein>
    <submittedName>
        <fullName evidence="4">PQQ-binding-like beta-propeller repeat protein</fullName>
    </submittedName>
</protein>
<dbReference type="InterPro" id="IPR011047">
    <property type="entry name" value="Quinoprotein_ADH-like_sf"/>
</dbReference>
<evidence type="ECO:0000256" key="1">
    <source>
        <dbReference type="SAM" id="MobiDB-lite"/>
    </source>
</evidence>
<organism evidence="4 5">
    <name type="scientific">Actinomadura nitritigenes</name>
    <dbReference type="NCBI Taxonomy" id="134602"/>
    <lineage>
        <taxon>Bacteria</taxon>
        <taxon>Bacillati</taxon>
        <taxon>Actinomycetota</taxon>
        <taxon>Actinomycetes</taxon>
        <taxon>Streptosporangiales</taxon>
        <taxon>Thermomonosporaceae</taxon>
        <taxon>Actinomadura</taxon>
    </lineage>
</organism>
<accession>A0ABS3RCB3</accession>
<dbReference type="PROSITE" id="PS51257">
    <property type="entry name" value="PROKAR_LIPOPROTEIN"/>
    <property type="match status" value="1"/>
</dbReference>
<sequence>MMSNIDKRTKVAAAILASLALVLAGCGDGETRNGGRSAKSPAGRPKATASPAAVFADPPVRFDANHVVEIPRESRPDRYTTEYGALPVVIDGRTAVTVVEGALTGVDIITGRQTWQAAPSNEPLSQSNSTRAVVVTLQGRRTALAASMTKIPGQGTTPSGAAIELIGVDLGSGRTVVHDTLPLPRGESSAGNPVKVVGADPTTVVLSWDGGTLVADPATHEVRWVRYGFRALGLDGGVIAGQAGDLLHYRMLGLRAADQRQAWASKEYEVPFFHADSAGPGLYSLYSSTGALDENTTVLYDVKSGTPRKHLELEHSWHCVFDGARTVLCQQDGLDLVALDAGTLDTLWRLPSHGRLSPAVTAFWHGAVYGKTSNGPVVLDARSGKDREVNPGAAPRAVSGYGGLDTDPEGEWRVFPTAR</sequence>
<evidence type="ECO:0000313" key="4">
    <source>
        <dbReference type="EMBL" id="MBO2443806.1"/>
    </source>
</evidence>
<dbReference type="InterPro" id="IPR002372">
    <property type="entry name" value="PQQ_rpt_dom"/>
</dbReference>
<gene>
    <name evidence="4" type="ORF">J4557_40410</name>
</gene>
<dbReference type="EMBL" id="JAGEOK010000037">
    <property type="protein sequence ID" value="MBO2443806.1"/>
    <property type="molecule type" value="Genomic_DNA"/>
</dbReference>
<dbReference type="Gene3D" id="2.130.10.10">
    <property type="entry name" value="YVTN repeat-like/Quinoprotein amine dehydrogenase"/>
    <property type="match status" value="1"/>
</dbReference>
<evidence type="ECO:0000313" key="5">
    <source>
        <dbReference type="Proteomes" id="UP000666915"/>
    </source>
</evidence>
<keyword evidence="5" id="KW-1185">Reference proteome</keyword>
<name>A0ABS3RCB3_9ACTN</name>
<feature type="signal peptide" evidence="2">
    <location>
        <begin position="1"/>
        <end position="24"/>
    </location>
</feature>
<evidence type="ECO:0000259" key="3">
    <source>
        <dbReference type="Pfam" id="PF13360"/>
    </source>
</evidence>
<proteinExistence type="predicted"/>
<evidence type="ECO:0000256" key="2">
    <source>
        <dbReference type="SAM" id="SignalP"/>
    </source>
</evidence>
<dbReference type="InterPro" id="IPR015943">
    <property type="entry name" value="WD40/YVTN_repeat-like_dom_sf"/>
</dbReference>
<dbReference type="RefSeq" id="WP_208272118.1">
    <property type="nucleotide sequence ID" value="NZ_BAAAGM010000086.1"/>
</dbReference>
<dbReference type="Pfam" id="PF13360">
    <property type="entry name" value="PQQ_2"/>
    <property type="match status" value="1"/>
</dbReference>
<feature type="region of interest" description="Disordered" evidence="1">
    <location>
        <begin position="382"/>
        <end position="419"/>
    </location>
</feature>
<dbReference type="SUPFAM" id="SSF50998">
    <property type="entry name" value="Quinoprotein alcohol dehydrogenase-like"/>
    <property type="match status" value="1"/>
</dbReference>
<feature type="region of interest" description="Disordered" evidence="1">
    <location>
        <begin position="29"/>
        <end position="52"/>
    </location>
</feature>
<feature type="chain" id="PRO_5045992296" evidence="2">
    <location>
        <begin position="25"/>
        <end position="419"/>
    </location>
</feature>
<dbReference type="Proteomes" id="UP000666915">
    <property type="component" value="Unassembled WGS sequence"/>
</dbReference>
<keyword evidence="2" id="KW-0732">Signal</keyword>
<comment type="caution">
    <text evidence="4">The sequence shown here is derived from an EMBL/GenBank/DDBJ whole genome shotgun (WGS) entry which is preliminary data.</text>
</comment>
<feature type="domain" description="Pyrrolo-quinoline quinone repeat" evidence="3">
    <location>
        <begin position="87"/>
        <end position="264"/>
    </location>
</feature>